<dbReference type="EMBL" id="CP002878">
    <property type="protein sequence ID" value="AEI79940.1"/>
    <property type="molecule type" value="Genomic_DNA"/>
</dbReference>
<sequence>MGSHRQEARIAAANVRQQTLLPCAMSLAPGSFSHFNGVERKKG</sequence>
<dbReference type="Proteomes" id="UP000006798">
    <property type="component" value="Chromosome 2"/>
</dbReference>
<dbReference type="HOGENOM" id="CLU_3232474_0_0_4"/>
<accession>F8GTA2</accession>
<evidence type="ECO:0000313" key="1">
    <source>
        <dbReference type="EMBL" id="AEI79940.1"/>
    </source>
</evidence>
<name>F8GTA2_CUPNN</name>
<dbReference type="KEGG" id="cnc:CNE_2c09690"/>
<dbReference type="AlphaFoldDB" id="F8GTA2"/>
<protein>
    <submittedName>
        <fullName evidence="1">Uncharacterized protein</fullName>
    </submittedName>
</protein>
<evidence type="ECO:0000313" key="2">
    <source>
        <dbReference type="Proteomes" id="UP000006798"/>
    </source>
</evidence>
<proteinExistence type="predicted"/>
<organism evidence="1 2">
    <name type="scientific">Cupriavidus necator (strain ATCC 43291 / DSM 13513 / CCUG 52238 / LMG 8453 / N-1)</name>
    <name type="common">Ralstonia eutropha</name>
    <dbReference type="NCBI Taxonomy" id="1042878"/>
    <lineage>
        <taxon>Bacteria</taxon>
        <taxon>Pseudomonadati</taxon>
        <taxon>Pseudomonadota</taxon>
        <taxon>Betaproteobacteria</taxon>
        <taxon>Burkholderiales</taxon>
        <taxon>Burkholderiaceae</taxon>
        <taxon>Cupriavidus</taxon>
    </lineage>
</organism>
<gene>
    <name evidence="1" type="ordered locus">CNE_2c09690</name>
</gene>
<reference evidence="1 2" key="1">
    <citation type="journal article" date="2011" name="J. Bacteriol.">
        <title>Complete genome sequence of the type strain Cupriavidus necator N-1.</title>
        <authorList>
            <person name="Poehlein A."/>
            <person name="Kusian B."/>
            <person name="Friedrich B."/>
            <person name="Daniel R."/>
            <person name="Bowien B."/>
        </authorList>
    </citation>
    <scope>NUCLEOTIDE SEQUENCE [LARGE SCALE GENOMIC DNA]</scope>
    <source>
        <strain evidence="2">ATCC 43291 / DSM 13513 / CCUG 52238 / LMG 8453 / N-1</strain>
    </source>
</reference>